<comment type="caution">
    <text evidence="1">The sequence shown here is derived from an EMBL/GenBank/DDBJ whole genome shotgun (WGS) entry which is preliminary data.</text>
</comment>
<gene>
    <name evidence="1" type="ORF">LCGC14_1324800</name>
</gene>
<accession>A0A0F9MZB0</accession>
<name>A0A0F9MZB0_9ZZZZ</name>
<evidence type="ECO:0000313" key="1">
    <source>
        <dbReference type="EMBL" id="KKM81930.1"/>
    </source>
</evidence>
<organism evidence="1">
    <name type="scientific">marine sediment metagenome</name>
    <dbReference type="NCBI Taxonomy" id="412755"/>
    <lineage>
        <taxon>unclassified sequences</taxon>
        <taxon>metagenomes</taxon>
        <taxon>ecological metagenomes</taxon>
    </lineage>
</organism>
<protein>
    <submittedName>
        <fullName evidence="1">Uncharacterized protein</fullName>
    </submittedName>
</protein>
<sequence>MVAGAINMKINFKFAFPLLLAATSALAGSNDESSAHRYISERIAQYGEAVERCEKVAASRPLPDESVIKHLRGYSIENVRIFLITRSSLVAEVCEKPELTELAYAIGVLEGAGISGTPKEIVQNIKLLVFGESTWGLKKKYLELPMSVQNILEQTDYFDEPFNDIAILNAIENAKKP</sequence>
<reference evidence="1" key="1">
    <citation type="journal article" date="2015" name="Nature">
        <title>Complex archaea that bridge the gap between prokaryotes and eukaryotes.</title>
        <authorList>
            <person name="Spang A."/>
            <person name="Saw J.H."/>
            <person name="Jorgensen S.L."/>
            <person name="Zaremba-Niedzwiedzka K."/>
            <person name="Martijn J."/>
            <person name="Lind A.E."/>
            <person name="van Eijk R."/>
            <person name="Schleper C."/>
            <person name="Guy L."/>
            <person name="Ettema T.J."/>
        </authorList>
    </citation>
    <scope>NUCLEOTIDE SEQUENCE</scope>
</reference>
<dbReference type="AlphaFoldDB" id="A0A0F9MZB0"/>
<proteinExistence type="predicted"/>
<dbReference type="EMBL" id="LAZR01007941">
    <property type="protein sequence ID" value="KKM81930.1"/>
    <property type="molecule type" value="Genomic_DNA"/>
</dbReference>